<keyword evidence="4" id="KW-1185">Reference proteome</keyword>
<feature type="compositionally biased region" description="Basic and acidic residues" evidence="1">
    <location>
        <begin position="1"/>
        <end position="11"/>
    </location>
</feature>
<dbReference type="AlphaFoldDB" id="A0A0B2VPK9"/>
<protein>
    <submittedName>
        <fullName evidence="3">Uncharacterized protein</fullName>
    </submittedName>
</protein>
<gene>
    <name evidence="3" type="ORF">Tcan_00184</name>
</gene>
<keyword evidence="2" id="KW-0472">Membrane</keyword>
<keyword evidence="2" id="KW-1133">Transmembrane helix</keyword>
<evidence type="ECO:0000256" key="1">
    <source>
        <dbReference type="SAM" id="MobiDB-lite"/>
    </source>
</evidence>
<feature type="compositionally biased region" description="Basic and acidic residues" evidence="1">
    <location>
        <begin position="36"/>
        <end position="49"/>
    </location>
</feature>
<evidence type="ECO:0000313" key="4">
    <source>
        <dbReference type="Proteomes" id="UP000031036"/>
    </source>
</evidence>
<dbReference type="Proteomes" id="UP000031036">
    <property type="component" value="Unassembled WGS sequence"/>
</dbReference>
<evidence type="ECO:0000313" key="3">
    <source>
        <dbReference type="EMBL" id="KHN85471.1"/>
    </source>
</evidence>
<feature type="region of interest" description="Disordered" evidence="1">
    <location>
        <begin position="1"/>
        <end position="59"/>
    </location>
</feature>
<feature type="compositionally biased region" description="Basic residues" evidence="1">
    <location>
        <begin position="23"/>
        <end position="35"/>
    </location>
</feature>
<accession>A0A0B2VPK9</accession>
<feature type="transmembrane region" description="Helical" evidence="2">
    <location>
        <begin position="79"/>
        <end position="103"/>
    </location>
</feature>
<name>A0A0B2VPK9_TOXCA</name>
<dbReference type="EMBL" id="JPKZ01000764">
    <property type="protein sequence ID" value="KHN85471.1"/>
    <property type="molecule type" value="Genomic_DNA"/>
</dbReference>
<evidence type="ECO:0000256" key="2">
    <source>
        <dbReference type="SAM" id="Phobius"/>
    </source>
</evidence>
<comment type="caution">
    <text evidence="3">The sequence shown here is derived from an EMBL/GenBank/DDBJ whole genome shotgun (WGS) entry which is preliminary data.</text>
</comment>
<reference evidence="3 4" key="1">
    <citation type="submission" date="2014-11" db="EMBL/GenBank/DDBJ databases">
        <title>Genetic blueprint of the zoonotic pathogen Toxocara canis.</title>
        <authorList>
            <person name="Zhu X.-Q."/>
            <person name="Korhonen P.K."/>
            <person name="Cai H."/>
            <person name="Young N.D."/>
            <person name="Nejsum P."/>
            <person name="von Samson-Himmelstjerna G."/>
            <person name="Boag P.R."/>
            <person name="Tan P."/>
            <person name="Li Q."/>
            <person name="Min J."/>
            <person name="Yang Y."/>
            <person name="Wang X."/>
            <person name="Fang X."/>
            <person name="Hall R.S."/>
            <person name="Hofmann A."/>
            <person name="Sternberg P.W."/>
            <person name="Jex A.R."/>
            <person name="Gasser R.B."/>
        </authorList>
    </citation>
    <scope>NUCLEOTIDE SEQUENCE [LARGE SCALE GENOMIC DNA]</scope>
    <source>
        <strain evidence="3">PN_DK_2014</strain>
    </source>
</reference>
<proteinExistence type="predicted"/>
<keyword evidence="2" id="KW-0812">Transmembrane</keyword>
<organism evidence="3 4">
    <name type="scientific">Toxocara canis</name>
    <name type="common">Canine roundworm</name>
    <dbReference type="NCBI Taxonomy" id="6265"/>
    <lineage>
        <taxon>Eukaryota</taxon>
        <taxon>Metazoa</taxon>
        <taxon>Ecdysozoa</taxon>
        <taxon>Nematoda</taxon>
        <taxon>Chromadorea</taxon>
        <taxon>Rhabditida</taxon>
        <taxon>Spirurina</taxon>
        <taxon>Ascaridomorpha</taxon>
        <taxon>Ascaridoidea</taxon>
        <taxon>Toxocaridae</taxon>
        <taxon>Toxocara</taxon>
    </lineage>
</organism>
<sequence length="106" mass="11717">MSTAHSCDERTNLNSPPNDRSRSKQKTAKGKSQTAKRKDKDETTDRSETKSLLPDSRATSISARISPKGCCGFSDCTDFLFVTVVIILILLMVAYVIVFVFALNKI</sequence>